<feature type="region of interest" description="Disordered" evidence="3">
    <location>
        <begin position="329"/>
        <end position="349"/>
    </location>
</feature>
<dbReference type="InterPro" id="IPR022838">
    <property type="entry name" value="GTP_cyclohydrolase_FolE2"/>
</dbReference>
<evidence type="ECO:0000256" key="3">
    <source>
        <dbReference type="SAM" id="MobiDB-lite"/>
    </source>
</evidence>
<sequence length="349" mass="38024">MPPKQWSTCVARGETHPEAGNRHHPGTTGDRESPLPDVAVHAHSHPGGVLDWVGMNGIEMPVHFDAGNGDLQRASARVGLFVDLAQPDRRGIHMSRLYLLADEYLAVRPLDAALLESLLCALLVSQRGLAQRARTSLCFDLLVRRAALRSGHAGWRAYPVSIDARLDSDGFHLELGTEVTYSSTCPASAALSRQLIQQQFAHDFDATQPLEHAAVLAWLGTERGIVATPHAQRSVARLAVRFAEAAPLNLISLIDRVEHALGTPVQTAVKREDEQAFARANGANPMFCEDAARRIQRVLDDDDTIVDFHVRLEHQESLHPHDAVAQVSKSMSGKVQRDRCSASELAGGA</sequence>
<proteinExistence type="inferred from homology"/>
<gene>
    <name evidence="2" type="primary">folE2</name>
    <name evidence="4" type="ORF">ISP14_13445</name>
</gene>
<keyword evidence="5" id="KW-1185">Reference proteome</keyword>
<comment type="pathway">
    <text evidence="2">Cofactor biosynthesis; 7,8-dihydroneopterin triphosphate biosynthesis; 7,8-dihydroneopterin triphosphate from GTP: step 1/1.</text>
</comment>
<comment type="caution">
    <text evidence="4">The sequence shown here is derived from an EMBL/GenBank/DDBJ whole genome shotgun (WGS) entry which is preliminary data.</text>
</comment>
<dbReference type="Gene3D" id="3.10.270.10">
    <property type="entry name" value="Urate Oxidase"/>
    <property type="match status" value="1"/>
</dbReference>
<reference evidence="4 5" key="1">
    <citation type="submission" date="2020-10" db="EMBL/GenBank/DDBJ databases">
        <title>Phylogeny of dyella-like bacteria.</title>
        <authorList>
            <person name="Fu J."/>
        </authorList>
    </citation>
    <scope>NUCLEOTIDE SEQUENCE [LARGE SCALE GENOMIC DNA]</scope>
    <source>
        <strain evidence="4 5">DKC-1</strain>
    </source>
</reference>
<keyword evidence="1 2" id="KW-0378">Hydrolase</keyword>
<organism evidence="4 5">
    <name type="scientific">Dyella agri</name>
    <dbReference type="NCBI Taxonomy" id="1926869"/>
    <lineage>
        <taxon>Bacteria</taxon>
        <taxon>Pseudomonadati</taxon>
        <taxon>Pseudomonadota</taxon>
        <taxon>Gammaproteobacteria</taxon>
        <taxon>Lysobacterales</taxon>
        <taxon>Rhodanobacteraceae</taxon>
        <taxon>Dyella</taxon>
    </lineage>
</organism>
<comment type="function">
    <text evidence="2">Converts GTP to 7,8-dihydroneopterin triphosphate.</text>
</comment>
<evidence type="ECO:0000256" key="2">
    <source>
        <dbReference type="HAMAP-Rule" id="MF_01527"/>
    </source>
</evidence>
<feature type="region of interest" description="Disordered" evidence="3">
    <location>
        <begin position="1"/>
        <end position="37"/>
    </location>
</feature>
<evidence type="ECO:0000313" key="5">
    <source>
        <dbReference type="Proteomes" id="UP001620397"/>
    </source>
</evidence>
<dbReference type="InterPro" id="IPR003801">
    <property type="entry name" value="GTP_cyclohydrolase_FolE2/MptA"/>
</dbReference>
<dbReference type="PANTHER" id="PTHR36445">
    <property type="entry name" value="GTP CYCLOHYDROLASE MPTA"/>
    <property type="match status" value="1"/>
</dbReference>
<dbReference type="Pfam" id="PF02649">
    <property type="entry name" value="GCHY-1"/>
    <property type="match status" value="1"/>
</dbReference>
<dbReference type="EC" id="3.5.4.16" evidence="2"/>
<dbReference type="HAMAP" id="MF_01527_B">
    <property type="entry name" value="GTP_cyclohydrol_B"/>
    <property type="match status" value="1"/>
</dbReference>
<comment type="catalytic activity">
    <reaction evidence="2">
        <text>GTP + H2O = 7,8-dihydroneopterin 3'-triphosphate + formate + H(+)</text>
        <dbReference type="Rhea" id="RHEA:17473"/>
        <dbReference type="ChEBI" id="CHEBI:15377"/>
        <dbReference type="ChEBI" id="CHEBI:15378"/>
        <dbReference type="ChEBI" id="CHEBI:15740"/>
        <dbReference type="ChEBI" id="CHEBI:37565"/>
        <dbReference type="ChEBI" id="CHEBI:58462"/>
        <dbReference type="EC" id="3.5.4.16"/>
    </reaction>
</comment>
<dbReference type="PANTHER" id="PTHR36445:SF1">
    <property type="entry name" value="GTP CYCLOHYDROLASE MPTA"/>
    <property type="match status" value="1"/>
</dbReference>
<dbReference type="EMBL" id="JADIKL010000007">
    <property type="protein sequence ID" value="MFK2931797.1"/>
    <property type="molecule type" value="Genomic_DNA"/>
</dbReference>
<comment type="similarity">
    <text evidence="2">Belongs to the GTP cyclohydrolase IV family.</text>
</comment>
<name>A0ABW8KL09_9GAMM</name>
<accession>A0ABW8KL09</accession>
<evidence type="ECO:0000313" key="4">
    <source>
        <dbReference type="EMBL" id="MFK2931797.1"/>
    </source>
</evidence>
<feature type="site" description="May be catalytically important" evidence="2">
    <location>
        <position position="185"/>
    </location>
</feature>
<dbReference type="Proteomes" id="UP001620397">
    <property type="component" value="Unassembled WGS sequence"/>
</dbReference>
<dbReference type="NCBIfam" id="NF010200">
    <property type="entry name" value="PRK13674.1-1"/>
    <property type="match status" value="1"/>
</dbReference>
<evidence type="ECO:0000256" key="1">
    <source>
        <dbReference type="ARBA" id="ARBA00022801"/>
    </source>
</evidence>
<protein>
    <recommendedName>
        <fullName evidence="2">GTP cyclohydrolase FolE2</fullName>
        <ecNumber evidence="2">3.5.4.16</ecNumber>
    </recommendedName>
</protein>